<feature type="compositionally biased region" description="Gly residues" evidence="1">
    <location>
        <begin position="445"/>
        <end position="484"/>
    </location>
</feature>
<evidence type="ECO:0000313" key="4">
    <source>
        <dbReference type="EMBL" id="QMV41477.1"/>
    </source>
</evidence>
<proteinExistence type="predicted"/>
<feature type="domain" description="SLH" evidence="3">
    <location>
        <begin position="29"/>
        <end position="86"/>
    </location>
</feature>
<dbReference type="PROSITE" id="PS51272">
    <property type="entry name" value="SLH"/>
    <property type="match status" value="3"/>
</dbReference>
<evidence type="ECO:0000256" key="2">
    <source>
        <dbReference type="SAM" id="SignalP"/>
    </source>
</evidence>
<evidence type="ECO:0000256" key="1">
    <source>
        <dbReference type="SAM" id="MobiDB-lite"/>
    </source>
</evidence>
<feature type="domain" description="SLH" evidence="3">
    <location>
        <begin position="87"/>
        <end position="150"/>
    </location>
</feature>
<sequence length="890" mass="93946">MSRFNTAKKAISLIVLLAMMLSLASTAWAAPSSSDDLKGHWAETALRKWVAEGTLKGYNNRYNPNQPITRAEFMTLINRSFKLTESTDIKFSDLETSHWAYGQAAIASKAGYVKGYADQTIRPNRPVSREEAASMLAALLKLNSADLEGLKPIKDAATLSSWSKKAVAALVKEGILTGNSKGNFEPQRELSRAEAVSLLDKARDYAPPATVYDKVGTYGPTTGLTTISGDVIVSAGGITLQNTVIEGDLKISEAVGEGDAFFKNVTVKGTTTISGGGPNSVHFEDSVLVRISIDKRDGTVRVLVIGDTTVQHVVVHSPVKLEESSTSDSGFKNVEIADNLPSGSNVQLIGQFENVSVLSSDIKISIPSGSVKTLNIGEGAGNTTIDVSASATISDLVLNAVAKLLGQGTVANATVNSGATGSSFEKRPANVGGEASGSITAPNAGTGGNTGNGSTGGGNTGGGNTGGGNTGGGNTGGGNTGGGSTPSCTEAPDVCRNAKLSNLTVSGFTLNQLDSNFAATGSTGFNPDAFAYSVVTARTMEPVTAALSVTKSTYSTASYTIWGNLSNHLESGSLTDANSSLQLAVKPMQDSRVVINVKSGDGIATKSYQIFFQYPRTIQEGLKIGSTTWSTFENGQWIAQNSYHIQKGSVNGEKLIDTDTLLLFSPGETVPFLTCTYYSCRIPDDSITGTTGTWDVKIMRNGTILAQGEYRYDLSIVPVLTGDIGLEAIPLTTQELIDALRNEPSLTTPLSFGYKTFVDSAKLQALVPGAKYYNIGAQDMIGTVNALPVGLSKEEYKIGIQPNGYHGYSMSQAYSFSFGNPNAKQQIYGAYYHRSDSPDEDKSINDMFVYVGIYDENLQLLGQFITTLTFDQAHVADGYTPTGNWVPSQP</sequence>
<protein>
    <submittedName>
        <fullName evidence="4">S-layer homology domain-containing protein</fullName>
    </submittedName>
</protein>
<accession>A0A7G5BWZ3</accession>
<feature type="chain" id="PRO_5028974949" evidence="2">
    <location>
        <begin position="30"/>
        <end position="890"/>
    </location>
</feature>
<dbReference type="InterPro" id="IPR051465">
    <property type="entry name" value="Cell_Envelope_Struct_Comp"/>
</dbReference>
<dbReference type="PANTHER" id="PTHR43308">
    <property type="entry name" value="OUTER MEMBRANE PROTEIN ALPHA-RELATED"/>
    <property type="match status" value="1"/>
</dbReference>
<feature type="region of interest" description="Disordered" evidence="1">
    <location>
        <begin position="415"/>
        <end position="488"/>
    </location>
</feature>
<keyword evidence="2" id="KW-0732">Signal</keyword>
<evidence type="ECO:0000313" key="5">
    <source>
        <dbReference type="Proteomes" id="UP000515679"/>
    </source>
</evidence>
<keyword evidence="5" id="KW-1185">Reference proteome</keyword>
<feature type="domain" description="SLH" evidence="3">
    <location>
        <begin position="151"/>
        <end position="213"/>
    </location>
</feature>
<dbReference type="EMBL" id="CP041969">
    <property type="protein sequence ID" value="QMV41477.1"/>
    <property type="molecule type" value="Genomic_DNA"/>
</dbReference>
<dbReference type="Proteomes" id="UP000515679">
    <property type="component" value="Chromosome"/>
</dbReference>
<dbReference type="KEGG" id="cchl:FPL14_09935"/>
<feature type="signal peptide" evidence="2">
    <location>
        <begin position="1"/>
        <end position="29"/>
    </location>
</feature>
<organism evidence="4 5">
    <name type="scientific">Cohnella cholangitidis</name>
    <dbReference type="NCBI Taxonomy" id="2598458"/>
    <lineage>
        <taxon>Bacteria</taxon>
        <taxon>Bacillati</taxon>
        <taxon>Bacillota</taxon>
        <taxon>Bacilli</taxon>
        <taxon>Bacillales</taxon>
        <taxon>Paenibacillaceae</taxon>
        <taxon>Cohnella</taxon>
    </lineage>
</organism>
<dbReference type="PANTHER" id="PTHR43308:SF5">
    <property type="entry name" value="S-LAYER PROTEIN _ PEPTIDOGLYCAN ENDO-BETA-N-ACETYLGLUCOSAMINIDASE"/>
    <property type="match status" value="1"/>
</dbReference>
<dbReference type="AlphaFoldDB" id="A0A7G5BWZ3"/>
<reference evidence="4 5" key="1">
    <citation type="submission" date="2019-07" db="EMBL/GenBank/DDBJ databases">
        <authorList>
            <person name="Kim J.K."/>
            <person name="Cheong H.-M."/>
            <person name="Choi Y."/>
            <person name="Hwang K.J."/>
            <person name="Lee S."/>
            <person name="Choi C."/>
        </authorList>
    </citation>
    <scope>NUCLEOTIDE SEQUENCE [LARGE SCALE GENOMIC DNA]</scope>
    <source>
        <strain evidence="4 5">KS 22</strain>
    </source>
</reference>
<evidence type="ECO:0000259" key="3">
    <source>
        <dbReference type="PROSITE" id="PS51272"/>
    </source>
</evidence>
<gene>
    <name evidence="4" type="ORF">FPL14_09935</name>
</gene>
<dbReference type="Pfam" id="PF00395">
    <property type="entry name" value="SLH"/>
    <property type="match status" value="3"/>
</dbReference>
<name>A0A7G5BWZ3_9BACL</name>
<dbReference type="RefSeq" id="WP_182302834.1">
    <property type="nucleotide sequence ID" value="NZ_CP041969.1"/>
</dbReference>
<dbReference type="InterPro" id="IPR001119">
    <property type="entry name" value="SLH_dom"/>
</dbReference>